<dbReference type="EMBL" id="PDSK01000113">
    <property type="protein sequence ID" value="PIE32457.1"/>
    <property type="molecule type" value="Genomic_DNA"/>
</dbReference>
<sequence>MRATETQRRRERPFTQKTLHLCVSVVKNSYGTPMNRKEIHPHAAFDRKFFDASEDFTLIGTGEIGGKASGLALSRQCIAASEYDRERMIVNIPRLTVITTMYFDAFMRHNHLYDVAYSESLSDHHIAYKFQQAELPVMMLGDLRSLIEHVHRPLAIRSSSLLEDAMYAPFAGIYATKMIPNNQPSPDARFLKLIEAIKFVYASTFFKQAKDYAKATSHSIRDEKMAVIIQEVVGMRRGNTFYPNISGVARSYNFYPTGKARARDGVVNLAMGLGRTIVDGGTSWLYSPAYPHVPPPYGTPADLLRNTQLQFWSIDMSGLSGYDPLKETEYLRQAHIMDAEPDGALNWLVSTYDPQSDRLMPGSFGKGPKVLTFAPILDLQRLPLNDVITALLASCQTTLGYDVEIEFAVTFDPTRSTPPRFGLLQVRPIVVSGEQVEVSEADLLNPQCVGASDCVLGNGTDSTIRDILYVKPQSFEARDTRRIAGEIAELNRDMVEEACPYVLIGFGRWGSSDPWLGIPVTWSDINGVRAIVEATLPRMNPDLSQGTHFFHNITNFQVFYFSITHSAPYQIDWEWLDAQPAVRETPYVRHVCLPSPLQIKVDGTTGRGVMLR</sequence>
<dbReference type="Gene3D" id="3.30.1490.20">
    <property type="entry name" value="ATP-grasp fold, A domain"/>
    <property type="match status" value="1"/>
</dbReference>
<dbReference type="GO" id="GO:0005524">
    <property type="term" value="F:ATP binding"/>
    <property type="evidence" value="ECO:0007669"/>
    <property type="project" value="InterPro"/>
</dbReference>
<evidence type="ECO:0000313" key="3">
    <source>
        <dbReference type="Proteomes" id="UP000230821"/>
    </source>
</evidence>
<feature type="domain" description="Pyruvate phosphate dikinase AMP/ATP-binding" evidence="1">
    <location>
        <begin position="63"/>
        <end position="440"/>
    </location>
</feature>
<accession>A0A2G6K9W2</accession>
<dbReference type="Proteomes" id="UP000230821">
    <property type="component" value="Unassembled WGS sequence"/>
</dbReference>
<organism evidence="2 3">
    <name type="scientific">candidate division KSB3 bacterium</name>
    <dbReference type="NCBI Taxonomy" id="2044937"/>
    <lineage>
        <taxon>Bacteria</taxon>
        <taxon>candidate division KSB3</taxon>
    </lineage>
</organism>
<dbReference type="InterPro" id="IPR013815">
    <property type="entry name" value="ATP_grasp_subdomain_1"/>
</dbReference>
<proteinExistence type="predicted"/>
<dbReference type="SUPFAM" id="SSF56059">
    <property type="entry name" value="Glutathione synthetase ATP-binding domain-like"/>
    <property type="match status" value="1"/>
</dbReference>
<dbReference type="InterPro" id="IPR002192">
    <property type="entry name" value="PPDK_AMP/ATP-bd"/>
</dbReference>
<dbReference type="AlphaFoldDB" id="A0A2G6K9W2"/>
<reference evidence="2 3" key="1">
    <citation type="submission" date="2017-10" db="EMBL/GenBank/DDBJ databases">
        <title>Novel microbial diversity and functional potential in the marine mammal oral microbiome.</title>
        <authorList>
            <person name="Dudek N.K."/>
            <person name="Sun C.L."/>
            <person name="Burstein D."/>
            <person name="Kantor R.S."/>
            <person name="Aliaga Goltsman D.S."/>
            <person name="Bik E.M."/>
            <person name="Thomas B.C."/>
            <person name="Banfield J.F."/>
            <person name="Relman D.A."/>
        </authorList>
    </citation>
    <scope>NUCLEOTIDE SEQUENCE [LARGE SCALE GENOMIC DNA]</scope>
    <source>
        <strain evidence="2">DOLJORAL78_47_16</strain>
    </source>
</reference>
<comment type="caution">
    <text evidence="2">The sequence shown here is derived from an EMBL/GenBank/DDBJ whole genome shotgun (WGS) entry which is preliminary data.</text>
</comment>
<dbReference type="Pfam" id="PF01326">
    <property type="entry name" value="PPDK_N"/>
    <property type="match status" value="1"/>
</dbReference>
<evidence type="ECO:0000259" key="1">
    <source>
        <dbReference type="Pfam" id="PF01326"/>
    </source>
</evidence>
<name>A0A2G6K9W2_9BACT</name>
<dbReference type="GO" id="GO:0016301">
    <property type="term" value="F:kinase activity"/>
    <property type="evidence" value="ECO:0007669"/>
    <property type="project" value="InterPro"/>
</dbReference>
<gene>
    <name evidence="2" type="ORF">CSA56_15290</name>
</gene>
<protein>
    <recommendedName>
        <fullName evidence="1">Pyruvate phosphate dikinase AMP/ATP-binding domain-containing protein</fullName>
    </recommendedName>
</protein>
<evidence type="ECO:0000313" key="2">
    <source>
        <dbReference type="EMBL" id="PIE32457.1"/>
    </source>
</evidence>